<dbReference type="InterPro" id="IPR015050">
    <property type="entry name" value="BofC_C"/>
</dbReference>
<reference evidence="3 6" key="2">
    <citation type="submission" date="2022-05" db="EMBL/GenBank/DDBJ databases">
        <title>Genome Sequencing of Bee-Associated Microbes.</title>
        <authorList>
            <person name="Dunlap C."/>
        </authorList>
    </citation>
    <scope>NUCLEOTIDE SEQUENCE [LARGE SCALE GENOMIC DNA]</scope>
    <source>
        <strain evidence="3 6">NRRL B-23120</strain>
    </source>
</reference>
<keyword evidence="6" id="KW-1185">Reference proteome</keyword>
<evidence type="ECO:0000313" key="6">
    <source>
        <dbReference type="Proteomes" id="UP001527202"/>
    </source>
</evidence>
<sequence>MVFNLLKQLKKKIRLKRKRLIFGSYVLLAAIAYLLAAYEFPKPAYREAGAPLGQAAAPEIDQALKAQQEQTLRQIRSEGGQRLTYIQRSYVCGEEQQELGLKSADEITALNGEHPDWTLSLNSGGSVIFTQHIDDLSPKCKQSAYFGVDESGNLSLFDGLPANDKVIRTFFQLNIQYLESTLPKETVHQLHEGIRVSDVAEFNSVLSTFSDYAVQESEKAMSPNY</sequence>
<feature type="domain" description="Bypass of forespore C C-terminal" evidence="2">
    <location>
        <begin position="134"/>
        <end position="210"/>
    </location>
</feature>
<dbReference type="EMBL" id="CP026520">
    <property type="protein sequence ID" value="QAV20634.1"/>
    <property type="molecule type" value="Genomic_DNA"/>
</dbReference>
<evidence type="ECO:0000313" key="3">
    <source>
        <dbReference type="EMBL" id="MCY9594674.1"/>
    </source>
</evidence>
<dbReference type="GeneID" id="95377920"/>
<name>A0A410X1Z7_9BACL</name>
<dbReference type="AlphaFoldDB" id="A0A410X1Z7"/>
<organism evidence="4 5">
    <name type="scientific">Paenibacillus chitinolyticus</name>
    <dbReference type="NCBI Taxonomy" id="79263"/>
    <lineage>
        <taxon>Bacteria</taxon>
        <taxon>Bacillati</taxon>
        <taxon>Bacillota</taxon>
        <taxon>Bacilli</taxon>
        <taxon>Bacillales</taxon>
        <taxon>Paenibacillaceae</taxon>
        <taxon>Paenibacillus</taxon>
    </lineage>
</organism>
<gene>
    <name evidence="3" type="ORF">M5X16_02675</name>
    <name evidence="4" type="ORF">PC41400_24305</name>
</gene>
<dbReference type="InterPro" id="IPR038117">
    <property type="entry name" value="BofC_C_sf"/>
</dbReference>
<dbReference type="RefSeq" id="WP_042230435.1">
    <property type="nucleotide sequence ID" value="NZ_CP026520.1"/>
</dbReference>
<evidence type="ECO:0000256" key="1">
    <source>
        <dbReference type="SAM" id="Phobius"/>
    </source>
</evidence>
<keyword evidence="1" id="KW-0812">Transmembrane</keyword>
<protein>
    <submittedName>
        <fullName evidence="3">BofC C-terminal domain-containing protein</fullName>
    </submittedName>
</protein>
<evidence type="ECO:0000313" key="5">
    <source>
        <dbReference type="Proteomes" id="UP000288943"/>
    </source>
</evidence>
<feature type="transmembrane region" description="Helical" evidence="1">
    <location>
        <begin position="20"/>
        <end position="38"/>
    </location>
</feature>
<dbReference type="Pfam" id="PF08955">
    <property type="entry name" value="BofC_C"/>
    <property type="match status" value="1"/>
</dbReference>
<keyword evidence="1" id="KW-0472">Membrane</keyword>
<dbReference type="Proteomes" id="UP000288943">
    <property type="component" value="Chromosome"/>
</dbReference>
<proteinExistence type="predicted"/>
<keyword evidence="1" id="KW-1133">Transmembrane helix</keyword>
<dbReference type="KEGG" id="pchi:PC41400_24305"/>
<reference evidence="4 5" key="1">
    <citation type="submission" date="2018-01" db="EMBL/GenBank/DDBJ databases">
        <title>The whole genome sequencing and assembly of Paenibacillus chitinolyticus KCCM 41400 strain.</title>
        <authorList>
            <person name="Kim J.-Y."/>
            <person name="Park M.-K."/>
            <person name="Lee Y.-J."/>
            <person name="Yi H."/>
            <person name="Bahn Y.-S."/>
            <person name="Kim J.F."/>
            <person name="Lee D.-W."/>
        </authorList>
    </citation>
    <scope>NUCLEOTIDE SEQUENCE [LARGE SCALE GENOMIC DNA]</scope>
    <source>
        <strain evidence="4 5">KCCM 41400</strain>
    </source>
</reference>
<dbReference type="Proteomes" id="UP001527202">
    <property type="component" value="Unassembled WGS sequence"/>
</dbReference>
<dbReference type="OrthoDB" id="2678751at2"/>
<dbReference type="EMBL" id="JAMDMJ010000003">
    <property type="protein sequence ID" value="MCY9594674.1"/>
    <property type="molecule type" value="Genomic_DNA"/>
</dbReference>
<dbReference type="Gene3D" id="3.30.70.1740">
    <property type="entry name" value="Bypass-of-forespore C, C-terminal domain"/>
    <property type="match status" value="1"/>
</dbReference>
<accession>A0A410X1Z7</accession>
<evidence type="ECO:0000313" key="4">
    <source>
        <dbReference type="EMBL" id="QAV20634.1"/>
    </source>
</evidence>
<evidence type="ECO:0000259" key="2">
    <source>
        <dbReference type="Pfam" id="PF08955"/>
    </source>
</evidence>